<evidence type="ECO:0000256" key="1">
    <source>
        <dbReference type="SAM" id="MobiDB-lite"/>
    </source>
</evidence>
<keyword evidence="2" id="KW-0812">Transmembrane</keyword>
<keyword evidence="5" id="KW-1185">Reference proteome</keyword>
<evidence type="ECO:0000313" key="4">
    <source>
        <dbReference type="EMBL" id="PYI55497.1"/>
    </source>
</evidence>
<name>A0A2V5KUD4_9BACL</name>
<dbReference type="AlphaFoldDB" id="A0A2V5KUD4"/>
<dbReference type="Proteomes" id="UP000247476">
    <property type="component" value="Unassembled WGS sequence"/>
</dbReference>
<feature type="region of interest" description="Disordered" evidence="1">
    <location>
        <begin position="344"/>
        <end position="406"/>
    </location>
</feature>
<evidence type="ECO:0000313" key="5">
    <source>
        <dbReference type="Proteomes" id="UP000247476"/>
    </source>
</evidence>
<feature type="compositionally biased region" description="Basic and acidic residues" evidence="1">
    <location>
        <begin position="247"/>
        <end position="259"/>
    </location>
</feature>
<feature type="region of interest" description="Disordered" evidence="1">
    <location>
        <begin position="247"/>
        <end position="300"/>
    </location>
</feature>
<feature type="transmembrane region" description="Helical" evidence="2">
    <location>
        <begin position="311"/>
        <end position="333"/>
    </location>
</feature>
<dbReference type="SUPFAM" id="SSF54184">
    <property type="entry name" value="Penicillin-binding protein 2x (pbp-2x), c-terminal domain"/>
    <property type="match status" value="1"/>
</dbReference>
<feature type="domain" description="PASTA" evidence="3">
    <location>
        <begin position="406"/>
        <end position="472"/>
    </location>
</feature>
<dbReference type="Pfam" id="PF03793">
    <property type="entry name" value="PASTA"/>
    <property type="match status" value="1"/>
</dbReference>
<feature type="compositionally biased region" description="Gly residues" evidence="1">
    <location>
        <begin position="388"/>
        <end position="400"/>
    </location>
</feature>
<reference evidence="4 5" key="1">
    <citation type="submission" date="2018-05" db="EMBL/GenBank/DDBJ databases">
        <title>Paenibacillus flagellatus sp. nov., isolated from selenium mineral soil.</title>
        <authorList>
            <person name="Dai X."/>
        </authorList>
    </citation>
    <scope>NUCLEOTIDE SEQUENCE [LARGE SCALE GENOMIC DNA]</scope>
    <source>
        <strain evidence="4 5">DXL2</strain>
    </source>
</reference>
<dbReference type="SMART" id="SM00740">
    <property type="entry name" value="PASTA"/>
    <property type="match status" value="1"/>
</dbReference>
<evidence type="ECO:0000259" key="3">
    <source>
        <dbReference type="PROSITE" id="PS51178"/>
    </source>
</evidence>
<dbReference type="RefSeq" id="WP_110839299.1">
    <property type="nucleotide sequence ID" value="NZ_QJVJ01000003.1"/>
</dbReference>
<keyword evidence="2" id="KW-1133">Transmembrane helix</keyword>
<dbReference type="EMBL" id="QJVJ01000003">
    <property type="protein sequence ID" value="PYI55497.1"/>
    <property type="molecule type" value="Genomic_DNA"/>
</dbReference>
<dbReference type="Gene3D" id="1.10.510.10">
    <property type="entry name" value="Transferase(Phosphotransferase) domain 1"/>
    <property type="match status" value="1"/>
</dbReference>
<organism evidence="4 5">
    <name type="scientific">Paenibacillus flagellatus</name>
    <dbReference type="NCBI Taxonomy" id="2211139"/>
    <lineage>
        <taxon>Bacteria</taxon>
        <taxon>Bacillati</taxon>
        <taxon>Bacillota</taxon>
        <taxon>Bacilli</taxon>
        <taxon>Bacillales</taxon>
        <taxon>Paenibacillaceae</taxon>
        <taxon>Paenibacillus</taxon>
    </lineage>
</organism>
<gene>
    <name evidence="4" type="ORF">DLM86_07115</name>
</gene>
<protein>
    <recommendedName>
        <fullName evidence="3">PASTA domain-containing protein</fullName>
    </recommendedName>
</protein>
<sequence length="476" mass="50468">MNKEQDRYALDALLSPLNGGRLYAGQDLALRRPVLVYEIPIRGTGSTDETVRAIGHASPSSGKPPFLHLLDVEVGADSIRVAIDFKKGQPFRQFVRMQPLPVQEAAAIVAEFGEALLDAAEDRALDVSLDPDNVWVTDDRKLHLIDGWSRSERGERLSKSVAGLLFLLVTGDERVPADSERIAHALRQSMRDASPALKSMAVSAVVNAWREQLSLSSLLQHLGRLSEASTVRGRETTAARPAIEDVRPANAPRKAESAETARAFVRRIDDEPAEDAGTSERVRPEPAEDGVTDQSEPAKRRSPLLRVGKRIWQGLAFAVIGLTVFAVAFVLLVETMSRGDKEAAVPAGAAVEEKPQTGGAQKPEQPAKPGPSNASEKPADAAKPPAAGGEGSSNGNGNGGTVAATEGDTVTVPSLVGLSKADAEKQALAAGLRYSYFLEANAQAAAGTVFKQDPAPDGKVAKGSRVTFYVSKGSNP</sequence>
<proteinExistence type="predicted"/>
<dbReference type="Gene3D" id="3.30.10.20">
    <property type="match status" value="1"/>
</dbReference>
<dbReference type="CDD" id="cd06577">
    <property type="entry name" value="PASTA_pknB"/>
    <property type="match status" value="1"/>
</dbReference>
<evidence type="ECO:0000256" key="2">
    <source>
        <dbReference type="SAM" id="Phobius"/>
    </source>
</evidence>
<accession>A0A2V5KUD4</accession>
<dbReference type="PROSITE" id="PS51178">
    <property type="entry name" value="PASTA"/>
    <property type="match status" value="1"/>
</dbReference>
<dbReference type="OrthoDB" id="2677720at2"/>
<comment type="caution">
    <text evidence="4">The sequence shown here is derived from an EMBL/GenBank/DDBJ whole genome shotgun (WGS) entry which is preliminary data.</text>
</comment>
<dbReference type="InterPro" id="IPR005543">
    <property type="entry name" value="PASTA_dom"/>
</dbReference>
<keyword evidence="2" id="KW-0472">Membrane</keyword>